<dbReference type="Proteomes" id="UP000264820">
    <property type="component" value="Unplaced"/>
</dbReference>
<dbReference type="Ensembl" id="ENSHCOT00000010707.1">
    <property type="protein sequence ID" value="ENSHCOP00000018656.1"/>
    <property type="gene ID" value="ENSHCOG00000003368.1"/>
</dbReference>
<proteinExistence type="inferred from homology"/>
<reference evidence="13" key="1">
    <citation type="submission" date="2025-08" db="UniProtKB">
        <authorList>
            <consortium name="Ensembl"/>
        </authorList>
    </citation>
    <scope>IDENTIFICATION</scope>
</reference>
<dbReference type="InterPro" id="IPR002885">
    <property type="entry name" value="PPR_rpt"/>
</dbReference>
<keyword evidence="9" id="KW-0496">Mitochondrion</keyword>
<evidence type="ECO:0000256" key="7">
    <source>
        <dbReference type="ARBA" id="ARBA00022946"/>
    </source>
</evidence>
<evidence type="ECO:0000256" key="6">
    <source>
        <dbReference type="ARBA" id="ARBA00022884"/>
    </source>
</evidence>
<dbReference type="Gene3D" id="1.25.40.10">
    <property type="entry name" value="Tetratricopeptide repeat domain"/>
    <property type="match status" value="2"/>
</dbReference>
<keyword evidence="7" id="KW-0809">Transit peptide</keyword>
<dbReference type="GO" id="GO:0005739">
    <property type="term" value="C:mitochondrion"/>
    <property type="evidence" value="ECO:0007669"/>
    <property type="project" value="UniProtKB-SubCell"/>
</dbReference>
<keyword evidence="4" id="KW-0677">Repeat</keyword>
<dbReference type="PANTHER" id="PTHR16276:SF1">
    <property type="entry name" value="SMALL RIBOSOMAL SUBUNIT PROTEIN MS39"/>
    <property type="match status" value="1"/>
</dbReference>
<keyword evidence="3" id="KW-0699">rRNA-binding</keyword>
<organism evidence="13 14">
    <name type="scientific">Hippocampus comes</name>
    <name type="common">Tiger tail seahorse</name>
    <dbReference type="NCBI Taxonomy" id="109280"/>
    <lineage>
        <taxon>Eukaryota</taxon>
        <taxon>Metazoa</taxon>
        <taxon>Chordata</taxon>
        <taxon>Craniata</taxon>
        <taxon>Vertebrata</taxon>
        <taxon>Euteleostomi</taxon>
        <taxon>Actinopterygii</taxon>
        <taxon>Neopterygii</taxon>
        <taxon>Teleostei</taxon>
        <taxon>Neoteleostei</taxon>
        <taxon>Acanthomorphata</taxon>
        <taxon>Syngnathiaria</taxon>
        <taxon>Syngnathiformes</taxon>
        <taxon>Syngnathoidei</taxon>
        <taxon>Syngnathidae</taxon>
        <taxon>Hippocampus</taxon>
    </lineage>
</organism>
<evidence type="ECO:0000256" key="12">
    <source>
        <dbReference type="PROSITE-ProRule" id="PRU00708"/>
    </source>
</evidence>
<evidence type="ECO:0000313" key="13">
    <source>
        <dbReference type="Ensembl" id="ENSHCOP00000018656.1"/>
    </source>
</evidence>
<dbReference type="InterPro" id="IPR037387">
    <property type="entry name" value="PTCD3"/>
</dbReference>
<dbReference type="Pfam" id="PF13812">
    <property type="entry name" value="PPR_3"/>
    <property type="match status" value="1"/>
</dbReference>
<dbReference type="GO" id="GO:0019843">
    <property type="term" value="F:rRNA binding"/>
    <property type="evidence" value="ECO:0007669"/>
    <property type="project" value="UniProtKB-KW"/>
</dbReference>
<comment type="subcellular location">
    <subcellularLocation>
        <location evidence="1">Mitochondrion</location>
    </subcellularLocation>
</comment>
<dbReference type="STRING" id="109280.ENSHCOP00000018656"/>
<keyword evidence="5" id="KW-0810">Translation regulation</keyword>
<evidence type="ECO:0000256" key="8">
    <source>
        <dbReference type="ARBA" id="ARBA00022980"/>
    </source>
</evidence>
<dbReference type="GO" id="GO:0006417">
    <property type="term" value="P:regulation of translation"/>
    <property type="evidence" value="ECO:0007669"/>
    <property type="project" value="UniProtKB-KW"/>
</dbReference>
<feature type="repeat" description="PPR" evidence="12">
    <location>
        <begin position="270"/>
        <end position="304"/>
    </location>
</feature>
<evidence type="ECO:0000256" key="11">
    <source>
        <dbReference type="ARBA" id="ARBA00035134"/>
    </source>
</evidence>
<evidence type="ECO:0000256" key="1">
    <source>
        <dbReference type="ARBA" id="ARBA00004173"/>
    </source>
</evidence>
<evidence type="ECO:0000256" key="3">
    <source>
        <dbReference type="ARBA" id="ARBA00022730"/>
    </source>
</evidence>
<keyword evidence="6" id="KW-0694">RNA-binding</keyword>
<reference evidence="13" key="2">
    <citation type="submission" date="2025-09" db="UniProtKB">
        <authorList>
            <consortium name="Ensembl"/>
        </authorList>
    </citation>
    <scope>IDENTIFICATION</scope>
</reference>
<dbReference type="PANTHER" id="PTHR16276">
    <property type="entry name" value="PENTATRICOPEPTIDE REPEAT DOMAIN-CONTAINING PROTEIN 3"/>
    <property type="match status" value="1"/>
</dbReference>
<dbReference type="OMA" id="FMHQEAQ"/>
<keyword evidence="10" id="KW-0687">Ribonucleoprotein</keyword>
<keyword evidence="14" id="KW-1185">Reference proteome</keyword>
<dbReference type="GO" id="GO:1990904">
    <property type="term" value="C:ribonucleoprotein complex"/>
    <property type="evidence" value="ECO:0007669"/>
    <property type="project" value="UniProtKB-KW"/>
</dbReference>
<dbReference type="GeneTree" id="ENSGT00390000016876"/>
<evidence type="ECO:0000256" key="5">
    <source>
        <dbReference type="ARBA" id="ARBA00022845"/>
    </source>
</evidence>
<dbReference type="Pfam" id="PF22330">
    <property type="entry name" value="Rib_mS39_PPR"/>
    <property type="match status" value="1"/>
</dbReference>
<dbReference type="GO" id="GO:0032543">
    <property type="term" value="P:mitochondrial translation"/>
    <property type="evidence" value="ECO:0007669"/>
    <property type="project" value="InterPro"/>
</dbReference>
<accession>A0A3Q2YKB4</accession>
<evidence type="ECO:0000256" key="2">
    <source>
        <dbReference type="ARBA" id="ARBA00008551"/>
    </source>
</evidence>
<protein>
    <recommendedName>
        <fullName evidence="11">Small ribosomal subunit protein mS39</fullName>
    </recommendedName>
</protein>
<evidence type="ECO:0000256" key="4">
    <source>
        <dbReference type="ARBA" id="ARBA00022737"/>
    </source>
</evidence>
<comment type="similarity">
    <text evidence="2">Belongs to the mitochondrion-specific ribosomal protein mS39 family.</text>
</comment>
<evidence type="ECO:0000256" key="10">
    <source>
        <dbReference type="ARBA" id="ARBA00023274"/>
    </source>
</evidence>
<dbReference type="PROSITE" id="PS51375">
    <property type="entry name" value="PPR"/>
    <property type="match status" value="1"/>
</dbReference>
<dbReference type="InterPro" id="IPR011990">
    <property type="entry name" value="TPR-like_helical_dom_sf"/>
</dbReference>
<keyword evidence="8" id="KW-0689">Ribosomal protein</keyword>
<dbReference type="InterPro" id="IPR055063">
    <property type="entry name" value="Rib_mS39_PPR"/>
</dbReference>
<evidence type="ECO:0000313" key="14">
    <source>
        <dbReference type="Proteomes" id="UP000264820"/>
    </source>
</evidence>
<sequence length="687" mass="78640">MKPPWFLPARRLCVERNMAASGWQVGKYMYKNNRILLTNLEKVLFHRNFVASSALRQQAVETNKGDSSETITVPRKKVWSKESVLEALAVTVRRDHTAYPYQFQDDPYLSPRNAAEFKLYSLSQESGRSAAKYFVNNHPKFFTKDFAEPHIPCLMPDTISLRLEEVSEEALKERINLRKVKAAVDMYDQLLQAGTSVSMETTHNLLDLICLFCDRDPVQEDGPQTEDMEESVNDVKKWKGKVRRPSDLLKFTWKGNNNAERIFNLLPEKDTRCYSALIRGMVKHGAYAKAFSVYTDLLNNRLTADVHIFNALISAVPEVRDKYIERWDLIAEILNQMSQQKIQPNLQTFNSVLKVLRRCGSLARTLALQTLSEMTTLRIAPSLATFDHVLAIFYKAASAGQGNTDILQEVMSELAGKSFTCQDPGDVLFFSSAMRICLDYKDLDLGYKIQNLVEVGENWMLLGDSYHRSVYYGRFFSLLCMMEHIDVVLKWYKELIPSLYYPNSQGLRDLLQALDTDSRLDMLPTIWKDIRSLGHDNKLELIEELLNLMAREKHSPEVQESFAACALDVKSVFDRNRSRTSLEWSNTTLSHVTSLLLRANKIPEAWEMLQVFKEQNRVPSDELLEDFLSVCRSEGSAQRAVQLVQLSAAFCLQATPKLAKLTLTEFNLSEEQRIILSELESVTEPTD</sequence>
<dbReference type="GO" id="GO:0005840">
    <property type="term" value="C:ribosome"/>
    <property type="evidence" value="ECO:0007669"/>
    <property type="project" value="UniProtKB-KW"/>
</dbReference>
<name>A0A3Q2YKB4_HIPCM</name>
<dbReference type="GO" id="GO:0043024">
    <property type="term" value="F:ribosomal small subunit binding"/>
    <property type="evidence" value="ECO:0007669"/>
    <property type="project" value="InterPro"/>
</dbReference>
<evidence type="ECO:0000256" key="9">
    <source>
        <dbReference type="ARBA" id="ARBA00023128"/>
    </source>
</evidence>
<dbReference type="AlphaFoldDB" id="A0A3Q2YKB4"/>